<protein>
    <submittedName>
        <fullName evidence="1">Uncharacterized protein</fullName>
    </submittedName>
</protein>
<reference evidence="1" key="1">
    <citation type="submission" date="2022-08" db="EMBL/GenBank/DDBJ databases">
        <title>Genome Sequence of Pycnoporus sanguineus.</title>
        <authorList>
            <person name="Buettner E."/>
        </authorList>
    </citation>
    <scope>NUCLEOTIDE SEQUENCE</scope>
    <source>
        <strain evidence="1">CG-C14</strain>
    </source>
</reference>
<comment type="caution">
    <text evidence="1">The sequence shown here is derived from an EMBL/GenBank/DDBJ whole genome shotgun (WGS) entry which is preliminary data.</text>
</comment>
<keyword evidence="2" id="KW-1185">Reference proteome</keyword>
<dbReference type="Proteomes" id="UP001144978">
    <property type="component" value="Unassembled WGS sequence"/>
</dbReference>
<sequence>MPVVTPHTRRRSRDQSEGSSASCGLNTPRTAKRLKTYAQALCTTLELDRSALDGFVELPSTFHMLVDIKAQLIAAQKTTLHDKISRHLDSKEYLVRAAFVLITTTMALVLIAWLDEVRVAGSYLDLLALSQSYRILGRDMWPDHCTSTVSVLYSPDVSHTSGSRMQELIRSDPDVMRVPVEVLEFPDLFEKAIVPIPALLARCRGAMKIKILLSLGPVAASEGMKTSKKGKATRARILNIAELSTSLIPKHVCLEMKGTHWMRIAYLRAVLVDFNAEVAKGAIRITADAPTNLSQEGNAPAGSSESNNGIAVRDGSAASDNESCETPEGQDTLEQAAPDDETSDSDYGSREFWLYVDNQLMQMKAIISNEHNTNAEQAAAWLTFCTATLQNDLQTYKGRSNPGNRPVSTFPAFPWQVTIEDRMVCCSVPECNRCATICVGIPIIHMASVDFTFRTKADKLHYVEREAAPYIGQKYYKRAPYVLIALSVASQFADRGWASGRHTWTSAVETASDLMLDLRPLSAWRISAGGNYGDVYEFWRLVGGYLSAWIFSDIAPLWACTAGLSEETPLLMLTVKKSAVDMSDTGAQYGLYTHLHQSPEGRLACLCRSLFSMRLPMQARFEYSLSRIEPAV</sequence>
<proteinExistence type="predicted"/>
<accession>A0ACC1PC73</accession>
<name>A0ACC1PC73_9APHY</name>
<organism evidence="1 2">
    <name type="scientific">Trametes sanguinea</name>
    <dbReference type="NCBI Taxonomy" id="158606"/>
    <lineage>
        <taxon>Eukaryota</taxon>
        <taxon>Fungi</taxon>
        <taxon>Dikarya</taxon>
        <taxon>Basidiomycota</taxon>
        <taxon>Agaricomycotina</taxon>
        <taxon>Agaricomycetes</taxon>
        <taxon>Polyporales</taxon>
        <taxon>Polyporaceae</taxon>
        <taxon>Trametes</taxon>
    </lineage>
</organism>
<evidence type="ECO:0000313" key="1">
    <source>
        <dbReference type="EMBL" id="KAJ2989484.1"/>
    </source>
</evidence>
<dbReference type="EMBL" id="JANSHE010002787">
    <property type="protein sequence ID" value="KAJ2989484.1"/>
    <property type="molecule type" value="Genomic_DNA"/>
</dbReference>
<evidence type="ECO:0000313" key="2">
    <source>
        <dbReference type="Proteomes" id="UP001144978"/>
    </source>
</evidence>
<gene>
    <name evidence="1" type="ORF">NUW54_g8770</name>
</gene>